<evidence type="ECO:0000256" key="1">
    <source>
        <dbReference type="ARBA" id="ARBA00004123"/>
    </source>
</evidence>
<evidence type="ECO:0000256" key="2">
    <source>
        <dbReference type="ARBA" id="ARBA00022705"/>
    </source>
</evidence>
<dbReference type="FunCoup" id="A0A194XJU0">
    <property type="interactions" value="202"/>
</dbReference>
<dbReference type="SUPFAM" id="SSF47113">
    <property type="entry name" value="Histone-fold"/>
    <property type="match status" value="1"/>
</dbReference>
<dbReference type="GO" id="GO:0008622">
    <property type="term" value="C:epsilon DNA polymerase complex"/>
    <property type="evidence" value="ECO:0007669"/>
    <property type="project" value="TreeGrafter"/>
</dbReference>
<dbReference type="Proteomes" id="UP000070700">
    <property type="component" value="Unassembled WGS sequence"/>
</dbReference>
<dbReference type="PANTHER" id="PTHR46172">
    <property type="entry name" value="DNA POLYMERASE EPSILON SUBUNIT 3"/>
    <property type="match status" value="1"/>
</dbReference>
<dbReference type="EMBL" id="KQ947409">
    <property type="protein sequence ID" value="KUJ20406.1"/>
    <property type="molecule type" value="Genomic_DNA"/>
</dbReference>
<dbReference type="GO" id="GO:0031490">
    <property type="term" value="F:chromatin DNA binding"/>
    <property type="evidence" value="ECO:0007669"/>
    <property type="project" value="TreeGrafter"/>
</dbReference>
<evidence type="ECO:0000259" key="7">
    <source>
        <dbReference type="Pfam" id="PF00808"/>
    </source>
</evidence>
<organism evidence="8 9">
    <name type="scientific">Mollisia scopiformis</name>
    <name type="common">Conifer needle endophyte fungus</name>
    <name type="synonym">Phialocephala scopiformis</name>
    <dbReference type="NCBI Taxonomy" id="149040"/>
    <lineage>
        <taxon>Eukaryota</taxon>
        <taxon>Fungi</taxon>
        <taxon>Dikarya</taxon>
        <taxon>Ascomycota</taxon>
        <taxon>Pezizomycotina</taxon>
        <taxon>Leotiomycetes</taxon>
        <taxon>Helotiales</taxon>
        <taxon>Mollisiaceae</taxon>
        <taxon>Mollisia</taxon>
    </lineage>
</organism>
<evidence type="ECO:0000256" key="5">
    <source>
        <dbReference type="ARBA" id="ARBA00042096"/>
    </source>
</evidence>
<dbReference type="GeneID" id="28820277"/>
<dbReference type="GO" id="GO:0031507">
    <property type="term" value="P:heterochromatin formation"/>
    <property type="evidence" value="ECO:0007669"/>
    <property type="project" value="TreeGrafter"/>
</dbReference>
<dbReference type="RefSeq" id="XP_018074761.1">
    <property type="nucleotide sequence ID" value="XM_018210551.1"/>
</dbReference>
<feature type="compositionally biased region" description="Acidic residues" evidence="6">
    <location>
        <begin position="192"/>
        <end position="211"/>
    </location>
</feature>
<protein>
    <recommendedName>
        <fullName evidence="4">DNA polymerase epsilon subunit D</fullName>
    </recommendedName>
    <alternativeName>
        <fullName evidence="5">DNA polymerase II subunit D</fullName>
    </alternativeName>
</protein>
<feature type="compositionally biased region" description="Pro residues" evidence="6">
    <location>
        <begin position="1"/>
        <end position="11"/>
    </location>
</feature>
<evidence type="ECO:0000313" key="8">
    <source>
        <dbReference type="EMBL" id="KUJ20406.1"/>
    </source>
</evidence>
<evidence type="ECO:0000256" key="4">
    <source>
        <dbReference type="ARBA" id="ARBA00039775"/>
    </source>
</evidence>
<proteinExistence type="predicted"/>
<feature type="region of interest" description="Disordered" evidence="6">
    <location>
        <begin position="1"/>
        <end position="21"/>
    </location>
</feature>
<dbReference type="GO" id="GO:0008623">
    <property type="term" value="C:CHRAC"/>
    <property type="evidence" value="ECO:0007669"/>
    <property type="project" value="TreeGrafter"/>
</dbReference>
<gene>
    <name evidence="8" type="ORF">LY89DRAFT_610518</name>
</gene>
<dbReference type="InterPro" id="IPR003958">
    <property type="entry name" value="CBFA_NFYB_domain"/>
</dbReference>
<dbReference type="InParanoid" id="A0A194XJU0"/>
<feature type="region of interest" description="Disordered" evidence="6">
    <location>
        <begin position="130"/>
        <end position="241"/>
    </location>
</feature>
<dbReference type="OrthoDB" id="1707486at2759"/>
<dbReference type="Gene3D" id="1.10.20.10">
    <property type="entry name" value="Histone, subunit A"/>
    <property type="match status" value="1"/>
</dbReference>
<accession>A0A194XJU0</accession>
<feature type="compositionally biased region" description="Acidic residues" evidence="6">
    <location>
        <begin position="218"/>
        <end position="241"/>
    </location>
</feature>
<dbReference type="GO" id="GO:0046982">
    <property type="term" value="F:protein heterodimerization activity"/>
    <property type="evidence" value="ECO:0007669"/>
    <property type="project" value="InterPro"/>
</dbReference>
<evidence type="ECO:0000256" key="3">
    <source>
        <dbReference type="ARBA" id="ARBA00023242"/>
    </source>
</evidence>
<evidence type="ECO:0000313" key="9">
    <source>
        <dbReference type="Proteomes" id="UP000070700"/>
    </source>
</evidence>
<keyword evidence="3" id="KW-0539">Nucleus</keyword>
<dbReference type="CDD" id="cd22928">
    <property type="entry name" value="HFD_POLE3_DPB4"/>
    <property type="match status" value="1"/>
</dbReference>
<dbReference type="AlphaFoldDB" id="A0A194XJU0"/>
<dbReference type="InterPro" id="IPR009072">
    <property type="entry name" value="Histone-fold"/>
</dbReference>
<dbReference type="STRING" id="149040.A0A194XJU0"/>
<dbReference type="KEGG" id="psco:LY89DRAFT_610518"/>
<feature type="domain" description="Transcription factor CBF/NF-Y/archaeal histone" evidence="7">
    <location>
        <begin position="36"/>
        <end position="100"/>
    </location>
</feature>
<evidence type="ECO:0000256" key="6">
    <source>
        <dbReference type="SAM" id="MobiDB-lite"/>
    </source>
</evidence>
<name>A0A194XJU0_MOLSC</name>
<comment type="subcellular location">
    <subcellularLocation>
        <location evidence="1">Nucleus</location>
    </subcellularLocation>
</comment>
<reference evidence="8 9" key="1">
    <citation type="submission" date="2015-10" db="EMBL/GenBank/DDBJ databases">
        <title>Full genome of DAOMC 229536 Phialocephala scopiformis, a fungal endophyte of spruce producing the potent anti-insectan compound rugulosin.</title>
        <authorList>
            <consortium name="DOE Joint Genome Institute"/>
            <person name="Walker A.K."/>
            <person name="Frasz S.L."/>
            <person name="Seifert K.A."/>
            <person name="Miller J.D."/>
            <person name="Mondo S.J."/>
            <person name="Labutti K."/>
            <person name="Lipzen A."/>
            <person name="Dockter R."/>
            <person name="Kennedy M."/>
            <person name="Grigoriev I.V."/>
            <person name="Spatafora J.W."/>
        </authorList>
    </citation>
    <scope>NUCLEOTIDE SEQUENCE [LARGE SCALE GENOMIC DNA]</scope>
    <source>
        <strain evidence="8 9">CBS 120377</strain>
    </source>
</reference>
<dbReference type="GO" id="GO:0006974">
    <property type="term" value="P:DNA damage response"/>
    <property type="evidence" value="ECO:0007669"/>
    <property type="project" value="TreeGrafter"/>
</dbReference>
<keyword evidence="2" id="KW-0235">DNA replication</keyword>
<dbReference type="GO" id="GO:0006272">
    <property type="term" value="P:leading strand elongation"/>
    <property type="evidence" value="ECO:0007669"/>
    <property type="project" value="TreeGrafter"/>
</dbReference>
<dbReference type="Pfam" id="PF00808">
    <property type="entry name" value="CBFD_NFYB_HMF"/>
    <property type="match status" value="1"/>
</dbReference>
<sequence>MPPKKVPPPPSATGDEGTPSKQDAVFREGINIEDLNLPKSIVTRLAKGVLPPNTQIQGNAMLAMTKSATVFVNYIASQANEFASASNRKTIAPQDVFAALDEAQFADFKPRLEAELAKFNETQAEKRNAYKNKVANKAAGQSGAGEDDEGDSLMDREGQPASKKARLDHDDSAMDVSEMTEGYSRADHTADEEGDDGGDETEEDEEDDEGDQERLEVEEQLEGPEEPEDQDEALDNGDDSE</sequence>
<dbReference type="PANTHER" id="PTHR46172:SF1">
    <property type="entry name" value="DNA POLYMERASE EPSILON SUBUNIT 3"/>
    <property type="match status" value="1"/>
</dbReference>
<keyword evidence="9" id="KW-1185">Reference proteome</keyword>
<dbReference type="InterPro" id="IPR051377">
    <property type="entry name" value="DNA_Pol-Epsilon_Subunit"/>
</dbReference>